<evidence type="ECO:0000313" key="4">
    <source>
        <dbReference type="Proteomes" id="UP000827284"/>
    </source>
</evidence>
<dbReference type="SUPFAM" id="SSF81901">
    <property type="entry name" value="HCP-like"/>
    <property type="match status" value="1"/>
</dbReference>
<dbReference type="InterPro" id="IPR011990">
    <property type="entry name" value="TPR-like_helical_dom_sf"/>
</dbReference>
<accession>A0A9P3LT54</accession>
<feature type="compositionally biased region" description="Polar residues" evidence="1">
    <location>
        <begin position="619"/>
        <end position="628"/>
    </location>
</feature>
<keyword evidence="4" id="KW-1185">Reference proteome</keyword>
<dbReference type="Pfam" id="PF08238">
    <property type="entry name" value="Sel1"/>
    <property type="match status" value="3"/>
</dbReference>
<dbReference type="PANTHER" id="PTHR43628">
    <property type="entry name" value="ACTIVATOR OF C KINASE PROTEIN 1-RELATED"/>
    <property type="match status" value="1"/>
</dbReference>
<dbReference type="InterPro" id="IPR052945">
    <property type="entry name" value="Mitotic_Regulator"/>
</dbReference>
<name>A0A9P3LT54_9FUNG</name>
<gene>
    <name evidence="3" type="ORF">EMPS_01641</name>
</gene>
<feature type="region of interest" description="Disordered" evidence="1">
    <location>
        <begin position="619"/>
        <end position="650"/>
    </location>
</feature>
<organism evidence="3 4">
    <name type="scientific">Entomortierella parvispora</name>
    <dbReference type="NCBI Taxonomy" id="205924"/>
    <lineage>
        <taxon>Eukaryota</taxon>
        <taxon>Fungi</taxon>
        <taxon>Fungi incertae sedis</taxon>
        <taxon>Mucoromycota</taxon>
        <taxon>Mortierellomycotina</taxon>
        <taxon>Mortierellomycetes</taxon>
        <taxon>Mortierellales</taxon>
        <taxon>Mortierellaceae</taxon>
        <taxon>Entomortierella</taxon>
    </lineage>
</organism>
<dbReference type="AlphaFoldDB" id="A0A9P3LT54"/>
<feature type="compositionally biased region" description="Basic and acidic residues" evidence="1">
    <location>
        <begin position="681"/>
        <end position="691"/>
    </location>
</feature>
<dbReference type="InterPro" id="IPR056251">
    <property type="entry name" value="Arm_rpt_dom"/>
</dbReference>
<evidence type="ECO:0000259" key="2">
    <source>
        <dbReference type="Pfam" id="PF23948"/>
    </source>
</evidence>
<reference evidence="3" key="2">
    <citation type="journal article" date="2022" name="Microbiol. Resour. Announc.">
        <title>Whole-Genome Sequence of Entomortierella parvispora E1425, a Mucoromycotan Fungus Associated with Burkholderiaceae-Related Endosymbiotic Bacteria.</title>
        <authorList>
            <person name="Herlambang A."/>
            <person name="Guo Y."/>
            <person name="Takashima Y."/>
            <person name="Narisawa K."/>
            <person name="Ohta H."/>
            <person name="Nishizawa T."/>
        </authorList>
    </citation>
    <scope>NUCLEOTIDE SEQUENCE</scope>
    <source>
        <strain evidence="3">E1425</strain>
    </source>
</reference>
<dbReference type="Pfam" id="PF23948">
    <property type="entry name" value="ARM_5"/>
    <property type="match status" value="1"/>
</dbReference>
<dbReference type="SMART" id="SM00671">
    <property type="entry name" value="SEL1"/>
    <property type="match status" value="3"/>
</dbReference>
<dbReference type="EMBL" id="BQFW01000002">
    <property type="protein sequence ID" value="GJJ69295.1"/>
    <property type="molecule type" value="Genomic_DNA"/>
</dbReference>
<sequence>MAPLAHDALELLEKARSEIKAAQTASGSQRLLHYRAAKKVLVSIGTKVVTAPLSGMVIAYEDLAKIFDHSGDQKRATKCRKRADALRPAADKNTKTLAATNSSSLITPPSSAVPTVIGTTTSTTSAVNTSPASRELTPSPVSVSAAAALVSPPSFFSKDIKTKPYVCSLPGQNEPFETTRQLAFCLALLRPSIQEHDLSPENLEWRRKTLENQEEKARLENLSEQLIKAFAKDVMKRDTMVIEVIQLAPVLSSDDSRFLIKTFIDAVHQSHMLDFHSLEGLAMAIQGAASESCDSDDLVRVLGSLHRKLQSTHSQSDRSRYRLLVTISHVLDGMVDARIGDVQVDLHGPLTELLRESEKESGDNPYLAYQAAYATQALLNVSDNENIWSAGFKRGWLVLKGAAGCAEMPDLTQVKDYLDGLETLYKALTGGARLLKDAVDAIKNNERPTFTVKEGLKFKRAWYWAVRTAESYLEIGKLVEFKELVMTAPCRDQLMFQWGICQLLRQFAADTEWDPEAQQDAIEFLRALYKDKAIWDLQEKVDEVIFDAITSMAQDNEASKSFLEEMKKRNPNLEPTANLKLSPWKNILPVEPAEASATKSSLLKDVQARSSRHANLENIQHRLSQSSFDSDHSTPKSSQETDIVNPGTPRSELSFVNLALEGAPENQEKERQDMNRQMCHTTKDVPDDKDVSAGNEVPDDKGVPLCKNTSNEKDTTKDHQTSTDDANKKEAAKQFAEGLKFHAGYGVQKNCVIARNRYLKANKLGHVDAPCVLGTMYRDGDGFQKDLRKAVDWYSIAAQRGNALAYYNLGMMYHNGVDIFKDYPKVMGWFKKTADLSHSDDNGASQNHQLAMALWKKAADLGNAEAKKRLDALPIAV</sequence>
<protein>
    <recommendedName>
        <fullName evidence="2">Arm-like repeat domain-containing protein</fullName>
    </recommendedName>
</protein>
<dbReference type="InterPro" id="IPR006597">
    <property type="entry name" value="Sel1-like"/>
</dbReference>
<dbReference type="Gene3D" id="1.25.40.10">
    <property type="entry name" value="Tetratricopeptide repeat domain"/>
    <property type="match status" value="1"/>
</dbReference>
<proteinExistence type="predicted"/>
<dbReference type="OrthoDB" id="427518at2759"/>
<feature type="compositionally biased region" description="Basic and acidic residues" evidence="1">
    <location>
        <begin position="710"/>
        <end position="729"/>
    </location>
</feature>
<evidence type="ECO:0000313" key="3">
    <source>
        <dbReference type="EMBL" id="GJJ69295.1"/>
    </source>
</evidence>
<dbReference type="Proteomes" id="UP000827284">
    <property type="component" value="Unassembled WGS sequence"/>
</dbReference>
<dbReference type="PANTHER" id="PTHR43628:SF1">
    <property type="entry name" value="CHITIN SYNTHASE REGULATORY FACTOR 2-RELATED"/>
    <property type="match status" value="1"/>
</dbReference>
<feature type="region of interest" description="Disordered" evidence="1">
    <location>
        <begin position="681"/>
        <end position="729"/>
    </location>
</feature>
<feature type="domain" description="Arm-like repeat" evidence="2">
    <location>
        <begin position="211"/>
        <end position="605"/>
    </location>
</feature>
<evidence type="ECO:0000256" key="1">
    <source>
        <dbReference type="SAM" id="MobiDB-lite"/>
    </source>
</evidence>
<comment type="caution">
    <text evidence="3">The sequence shown here is derived from an EMBL/GenBank/DDBJ whole genome shotgun (WGS) entry which is preliminary data.</text>
</comment>
<reference evidence="3" key="1">
    <citation type="submission" date="2021-11" db="EMBL/GenBank/DDBJ databases">
        <authorList>
            <person name="Herlambang A."/>
            <person name="Guo Y."/>
            <person name="Takashima Y."/>
            <person name="Nishizawa T."/>
        </authorList>
    </citation>
    <scope>NUCLEOTIDE SEQUENCE</scope>
    <source>
        <strain evidence="3">E1425</strain>
    </source>
</reference>